<reference evidence="1 2" key="1">
    <citation type="submission" date="2018-06" db="EMBL/GenBank/DDBJ databases">
        <authorList>
            <consortium name="Pathogen Informatics"/>
            <person name="Doyle S."/>
        </authorList>
    </citation>
    <scope>NUCLEOTIDE SEQUENCE [LARGE SCALE GENOMIC DNA]</scope>
    <source>
        <strain evidence="1 2">NCTC7582</strain>
    </source>
</reference>
<dbReference type="EMBL" id="UAQE01000001">
    <property type="protein sequence ID" value="SPT96465.1"/>
    <property type="molecule type" value="Genomic_DNA"/>
</dbReference>
<dbReference type="Proteomes" id="UP000251431">
    <property type="component" value="Unassembled WGS sequence"/>
</dbReference>
<protein>
    <submittedName>
        <fullName evidence="1">DNA phosphorothioation-dependent restriction protein DptG</fullName>
    </submittedName>
</protein>
<dbReference type="REBASE" id="431669">
    <property type="entry name" value="Lsp7582DptGP"/>
</dbReference>
<dbReference type="RefSeq" id="WP_112116572.1">
    <property type="nucleotide sequence ID" value="NZ_UAQE01000001.1"/>
</dbReference>
<evidence type="ECO:0000313" key="2">
    <source>
        <dbReference type="Proteomes" id="UP000251431"/>
    </source>
</evidence>
<sequence>MEKVLTKILLIDEIEFPKTIKHMLDMPKKLFPYTTKNTTQYKGNFKIILSELARFITNYQLNNKVLKELEYKYVDNAQHLSEYIALSNKVDFETEEARVDFIRLVDSFLYSGQDINIVHTYLYNFIGESKVNQSVLRNTAEFFKDVLFLNEVELENIFKNKESDHVLTKLIIEEIQDLVKEKSNVKEEKYSNILPEFSTVFREDLKFLLKHKDYFIANFELLLNYFIFMYSAQSLLKFEKFNNANNNETEPLYFVLEWESITKKRNAASPITGYKIVKDYAPNLFAHEYTLRLLSHNKFNLGKESKDILSYSALINEVESHGEHYVESFKNDLKDLIKKYVEWVSKGQDTVECKDSISDLMQQLFSLVKSYMAETARNKYGQSIDYLGQGTFLKSRGSYGHVLNMTYDFLILMTATIVKDERMPLKTLISEFNKRGIYFDRQSIDEIVVVFTKNNILDKKSDSGDVQYVKPIL</sequence>
<evidence type="ECO:0000313" key="1">
    <source>
        <dbReference type="EMBL" id="SPT96465.1"/>
    </source>
</evidence>
<dbReference type="InterPro" id="IPR017645">
    <property type="entry name" value="Dnd_assoc_1"/>
</dbReference>
<accession>A0A2X0XBP7</accession>
<gene>
    <name evidence="1" type="ORF">NCTC7582_00532</name>
</gene>
<dbReference type="NCBIfam" id="TIGR03236">
    <property type="entry name" value="dnd_assoc_1"/>
    <property type="match status" value="1"/>
</dbReference>
<dbReference type="AlphaFoldDB" id="A0A2X0XBP7"/>
<name>A0A2X0XBP7_9BACI</name>
<organism evidence="1 2">
    <name type="scientific">Lysinibacillus capsici</name>
    <dbReference type="NCBI Taxonomy" id="2115968"/>
    <lineage>
        <taxon>Bacteria</taxon>
        <taxon>Bacillati</taxon>
        <taxon>Bacillota</taxon>
        <taxon>Bacilli</taxon>
        <taxon>Bacillales</taxon>
        <taxon>Bacillaceae</taxon>
        <taxon>Lysinibacillus</taxon>
    </lineage>
</organism>
<proteinExistence type="predicted"/>